<evidence type="ECO:0008006" key="3">
    <source>
        <dbReference type="Google" id="ProtNLM"/>
    </source>
</evidence>
<dbReference type="AlphaFoldDB" id="A0A1H4AWJ1"/>
<dbReference type="Proteomes" id="UP000199409">
    <property type="component" value="Unassembled WGS sequence"/>
</dbReference>
<protein>
    <recommendedName>
        <fullName evidence="3">DisA checkpoint controller nucleotide-binding</fullName>
    </recommendedName>
</protein>
<gene>
    <name evidence="1" type="ORF">SAMN05660420_02003</name>
</gene>
<proteinExistence type="predicted"/>
<evidence type="ECO:0000313" key="1">
    <source>
        <dbReference type="EMBL" id="SEA40012.1"/>
    </source>
</evidence>
<sequence length="428" mass="46991">MPKSAFNAIESSVRFFLGGARATLTECSEADLALKAAGRDEFLSAVKIGGVSYLFRAERKELGFTTTERDFIGELLTAFSGLFAGFSAKGYAAHFRTALLTSLADIAVARYIRGDRKGVFWPAQSLIQLLKSLSYQRYEGSPATTGFLICRSQLDDFLAALEKTRYDWLDLEESRRRISADFFQNPLSHRLVDGDRSLFIGDIRMNIKGTIGLKSPTSGDQIEQLAHRATQKLLAMAGEGSFAVYVNHASEVEIVLDRDRMLVWRKGYWGLYDPDIIRDFLAGCLDKRSIEHLLWTVYALSKSRNGMVVMIADDVAALDVLRKGSVGGRDPLSRALIRNVRGKKIGALKRSGELGRILSSDGLTVINHKGELLDAGVIVDTSKVGDLVTGGGRTTAATSASYYGRVIKVSEDGPVELYKAGQSLYRFG</sequence>
<accession>A0A1H4AWJ1</accession>
<reference evidence="1 2" key="1">
    <citation type="submission" date="2016-10" db="EMBL/GenBank/DDBJ databases">
        <authorList>
            <person name="de Groot N.N."/>
        </authorList>
    </citation>
    <scope>NUCLEOTIDE SEQUENCE [LARGE SCALE GENOMIC DNA]</scope>
    <source>
        <strain evidence="1 2">DSM 7343</strain>
    </source>
</reference>
<organism evidence="1 2">
    <name type="scientific">Desulfuromusa kysingii</name>
    <dbReference type="NCBI Taxonomy" id="37625"/>
    <lineage>
        <taxon>Bacteria</taxon>
        <taxon>Pseudomonadati</taxon>
        <taxon>Thermodesulfobacteriota</taxon>
        <taxon>Desulfuromonadia</taxon>
        <taxon>Desulfuromonadales</taxon>
        <taxon>Geopsychrobacteraceae</taxon>
        <taxon>Desulfuromusa</taxon>
    </lineage>
</organism>
<evidence type="ECO:0000313" key="2">
    <source>
        <dbReference type="Proteomes" id="UP000199409"/>
    </source>
</evidence>
<name>A0A1H4AWJ1_9BACT</name>
<dbReference type="OrthoDB" id="5391682at2"/>
<dbReference type="EMBL" id="FNQN01000005">
    <property type="protein sequence ID" value="SEA40012.1"/>
    <property type="molecule type" value="Genomic_DNA"/>
</dbReference>
<keyword evidence="2" id="KW-1185">Reference proteome</keyword>